<feature type="domain" description="SHSP" evidence="12">
    <location>
        <begin position="24"/>
        <end position="130"/>
    </location>
</feature>
<keyword evidence="14" id="KW-1185">Reference proteome</keyword>
<evidence type="ECO:0000259" key="12">
    <source>
        <dbReference type="PROSITE" id="PS01031"/>
    </source>
</evidence>
<feature type="region of interest" description="Disordered" evidence="10">
    <location>
        <begin position="1"/>
        <end position="23"/>
    </location>
</feature>
<accession>A0ABD3B3T0</accession>
<feature type="transmembrane region" description="Helical" evidence="11">
    <location>
        <begin position="443"/>
        <end position="463"/>
    </location>
</feature>
<dbReference type="CDD" id="cd06464">
    <property type="entry name" value="ACD_sHsps-like"/>
    <property type="match status" value="1"/>
</dbReference>
<evidence type="ECO:0000256" key="9">
    <source>
        <dbReference type="RuleBase" id="RU003616"/>
    </source>
</evidence>
<dbReference type="InterPro" id="IPR008978">
    <property type="entry name" value="HSP20-like_chaperone"/>
</dbReference>
<keyword evidence="4" id="KW-0677">Repeat</keyword>
<dbReference type="InterPro" id="IPR002068">
    <property type="entry name" value="A-crystallin/Hsp20_dom"/>
</dbReference>
<feature type="compositionally biased region" description="Basic and acidic residues" evidence="10">
    <location>
        <begin position="157"/>
        <end position="167"/>
    </location>
</feature>
<dbReference type="SUPFAM" id="SSF49764">
    <property type="entry name" value="HSP20-like chaperones"/>
    <property type="match status" value="1"/>
</dbReference>
<feature type="compositionally biased region" description="Polar residues" evidence="10">
    <location>
        <begin position="128"/>
        <end position="141"/>
    </location>
</feature>
<protein>
    <recommendedName>
        <fullName evidence="12">SHSP domain-containing protein</fullName>
    </recommendedName>
</protein>
<dbReference type="AlphaFoldDB" id="A0ABD3B3T0"/>
<keyword evidence="7 11" id="KW-0472">Membrane</keyword>
<dbReference type="GO" id="GO:0006952">
    <property type="term" value="P:defense response"/>
    <property type="evidence" value="ECO:0007669"/>
    <property type="project" value="UniProtKB-KW"/>
</dbReference>
<sequence>MALRRIRDGKATPTTPSRPQAGVQPVYEDFRPISEWQQDEESDILVILLPGFMRQHLNVSTEGKNIVIVRGERLVTGNKWNRFQKDYQVPEACNIRIVHARFEGGILTITMPWKKDNQTQDRSKESAKVTSTEAPPKTISTPEIHVMSPQKAPIEPRPQKAADDKPSKPISTSETQKQETSLAIEKMEPRPSADDTIPETISPQDRKMSPRKAPLEPMSQKDADDTIPKTISPQDRKMSPRKAPLEPMSQKDADDTIPKTISPQDRKMSPRKAPLEPMSQKDADDIPPKVLTLPSFTADKVKDEKMLSEPQTQKAQDEQSDRTRSRTTEPITATFLTSVDDRVEKKAISSETKEKPMKLDNIEKFKGGVGDKKSIENKEAIHDQAENIKRKISHEKRKSEAIDEKAEYTGQKIKKNTALTSIDSVVNYKKGVENLAEHNERQLLLNIGVAVLVIVALGTYISYTVGSGKA</sequence>
<feature type="compositionally biased region" description="Polar residues" evidence="10">
    <location>
        <begin position="328"/>
        <end position="337"/>
    </location>
</feature>
<evidence type="ECO:0000256" key="10">
    <source>
        <dbReference type="SAM" id="MobiDB-lite"/>
    </source>
</evidence>
<dbReference type="EMBL" id="JBJUIK010000001">
    <property type="protein sequence ID" value="KAL3537792.1"/>
    <property type="molecule type" value="Genomic_DNA"/>
</dbReference>
<comment type="subcellular location">
    <subcellularLocation>
        <location evidence="1">Cell membrane</location>
        <topology evidence="1">Single-pass membrane protein</topology>
    </subcellularLocation>
</comment>
<feature type="compositionally biased region" description="Basic and acidic residues" evidence="10">
    <location>
        <begin position="1"/>
        <end position="10"/>
    </location>
</feature>
<keyword evidence="2" id="KW-1003">Cell membrane</keyword>
<evidence type="ECO:0000256" key="2">
    <source>
        <dbReference type="ARBA" id="ARBA00022475"/>
    </source>
</evidence>
<feature type="region of interest" description="Disordered" evidence="10">
    <location>
        <begin position="116"/>
        <end position="337"/>
    </location>
</feature>
<evidence type="ECO:0000256" key="4">
    <source>
        <dbReference type="ARBA" id="ARBA00022737"/>
    </source>
</evidence>
<feature type="compositionally biased region" description="Polar residues" evidence="10">
    <location>
        <begin position="169"/>
        <end position="181"/>
    </location>
</feature>
<evidence type="ECO:0000256" key="7">
    <source>
        <dbReference type="ARBA" id="ARBA00023136"/>
    </source>
</evidence>
<evidence type="ECO:0000256" key="8">
    <source>
        <dbReference type="PROSITE-ProRule" id="PRU00285"/>
    </source>
</evidence>
<evidence type="ECO:0000256" key="1">
    <source>
        <dbReference type="ARBA" id="ARBA00004162"/>
    </source>
</evidence>
<evidence type="ECO:0000256" key="3">
    <source>
        <dbReference type="ARBA" id="ARBA00022692"/>
    </source>
</evidence>
<dbReference type="PANTHER" id="PTHR43670:SF121">
    <property type="entry name" value="PROTEIN RESTRICTED TEV MOVEMENT 2"/>
    <property type="match status" value="1"/>
</dbReference>
<gene>
    <name evidence="13" type="ORF">ACH5RR_001158</name>
</gene>
<organism evidence="13 14">
    <name type="scientific">Cinchona calisaya</name>
    <dbReference type="NCBI Taxonomy" id="153742"/>
    <lineage>
        <taxon>Eukaryota</taxon>
        <taxon>Viridiplantae</taxon>
        <taxon>Streptophyta</taxon>
        <taxon>Embryophyta</taxon>
        <taxon>Tracheophyta</taxon>
        <taxon>Spermatophyta</taxon>
        <taxon>Magnoliopsida</taxon>
        <taxon>eudicotyledons</taxon>
        <taxon>Gunneridae</taxon>
        <taxon>Pentapetalae</taxon>
        <taxon>asterids</taxon>
        <taxon>lamiids</taxon>
        <taxon>Gentianales</taxon>
        <taxon>Rubiaceae</taxon>
        <taxon>Cinchonoideae</taxon>
        <taxon>Cinchoneae</taxon>
        <taxon>Cinchona</taxon>
    </lineage>
</organism>
<dbReference type="Gene3D" id="2.60.40.790">
    <property type="match status" value="1"/>
</dbReference>
<dbReference type="GO" id="GO:0005886">
    <property type="term" value="C:plasma membrane"/>
    <property type="evidence" value="ECO:0007669"/>
    <property type="project" value="UniProtKB-SubCell"/>
</dbReference>
<evidence type="ECO:0000256" key="6">
    <source>
        <dbReference type="ARBA" id="ARBA00022989"/>
    </source>
</evidence>
<comment type="caution">
    <text evidence="13">The sequence shown here is derived from an EMBL/GenBank/DDBJ whole genome shotgun (WGS) entry which is preliminary data.</text>
</comment>
<keyword evidence="6 11" id="KW-1133">Transmembrane helix</keyword>
<dbReference type="PANTHER" id="PTHR43670">
    <property type="entry name" value="HEAT SHOCK PROTEIN 26"/>
    <property type="match status" value="1"/>
</dbReference>
<reference evidence="13 14" key="1">
    <citation type="submission" date="2024-11" db="EMBL/GenBank/DDBJ databases">
        <title>A near-complete genome assembly of Cinchona calisaya.</title>
        <authorList>
            <person name="Lian D.C."/>
            <person name="Zhao X.W."/>
            <person name="Wei L."/>
        </authorList>
    </citation>
    <scope>NUCLEOTIDE SEQUENCE [LARGE SCALE GENOMIC DNA]</scope>
    <source>
        <tissue evidence="13">Nenye</tissue>
    </source>
</reference>
<evidence type="ECO:0000313" key="13">
    <source>
        <dbReference type="EMBL" id="KAL3537792.1"/>
    </source>
</evidence>
<feature type="compositionally biased region" description="Basic and acidic residues" evidence="10">
    <location>
        <begin position="116"/>
        <end position="127"/>
    </location>
</feature>
<dbReference type="PROSITE" id="PS01031">
    <property type="entry name" value="SHSP"/>
    <property type="match status" value="1"/>
</dbReference>
<dbReference type="Pfam" id="PF00011">
    <property type="entry name" value="HSP20"/>
    <property type="match status" value="1"/>
</dbReference>
<dbReference type="Proteomes" id="UP001630127">
    <property type="component" value="Unassembled WGS sequence"/>
</dbReference>
<proteinExistence type="inferred from homology"/>
<evidence type="ECO:0000256" key="11">
    <source>
        <dbReference type="SAM" id="Phobius"/>
    </source>
</evidence>
<keyword evidence="3 11" id="KW-0812">Transmembrane</keyword>
<keyword evidence="5" id="KW-0611">Plant defense</keyword>
<evidence type="ECO:0000313" key="14">
    <source>
        <dbReference type="Proteomes" id="UP001630127"/>
    </source>
</evidence>
<feature type="compositionally biased region" description="Basic and acidic residues" evidence="10">
    <location>
        <begin position="315"/>
        <end position="327"/>
    </location>
</feature>
<evidence type="ECO:0000256" key="5">
    <source>
        <dbReference type="ARBA" id="ARBA00022821"/>
    </source>
</evidence>
<comment type="similarity">
    <text evidence="8 9">Belongs to the small heat shock protein (HSP20) family.</text>
</comment>
<name>A0ABD3B3T0_9GENT</name>